<feature type="region of interest" description="Disordered" evidence="1">
    <location>
        <begin position="250"/>
        <end position="316"/>
    </location>
</feature>
<dbReference type="EMBL" id="LAVV01007441">
    <property type="protein sequence ID" value="KNZ55915.1"/>
    <property type="molecule type" value="Genomic_DNA"/>
</dbReference>
<dbReference type="VEuPathDB" id="FungiDB:VP01_2544g4"/>
<evidence type="ECO:0000313" key="2">
    <source>
        <dbReference type="EMBL" id="KNZ55915.1"/>
    </source>
</evidence>
<dbReference type="AlphaFoldDB" id="A0A0L6V735"/>
<accession>A0A0L6V735</accession>
<evidence type="ECO:0000313" key="3">
    <source>
        <dbReference type="Proteomes" id="UP000037035"/>
    </source>
</evidence>
<protein>
    <submittedName>
        <fullName evidence="2">Uncharacterized protein</fullName>
    </submittedName>
</protein>
<feature type="compositionally biased region" description="Polar residues" evidence="1">
    <location>
        <begin position="253"/>
        <end position="270"/>
    </location>
</feature>
<feature type="region of interest" description="Disordered" evidence="1">
    <location>
        <begin position="1"/>
        <end position="24"/>
    </location>
</feature>
<dbReference type="OrthoDB" id="2507656at2759"/>
<dbReference type="Proteomes" id="UP000037035">
    <property type="component" value="Unassembled WGS sequence"/>
</dbReference>
<feature type="compositionally biased region" description="Basic and acidic residues" evidence="1">
    <location>
        <begin position="271"/>
        <end position="284"/>
    </location>
</feature>
<feature type="compositionally biased region" description="Polar residues" evidence="1">
    <location>
        <begin position="12"/>
        <end position="22"/>
    </location>
</feature>
<keyword evidence="3" id="KW-1185">Reference proteome</keyword>
<name>A0A0L6V735_9BASI</name>
<feature type="region of interest" description="Disordered" evidence="1">
    <location>
        <begin position="178"/>
        <end position="220"/>
    </location>
</feature>
<evidence type="ECO:0000256" key="1">
    <source>
        <dbReference type="SAM" id="MobiDB-lite"/>
    </source>
</evidence>
<gene>
    <name evidence="2" type="ORF">VP01_2544g4</name>
</gene>
<reference evidence="2 3" key="1">
    <citation type="submission" date="2015-08" db="EMBL/GenBank/DDBJ databases">
        <title>Next Generation Sequencing and Analysis of the Genome of Puccinia sorghi L Schw, the Causal Agent of Maize Common Rust.</title>
        <authorList>
            <person name="Rochi L."/>
            <person name="Burguener G."/>
            <person name="Darino M."/>
            <person name="Turjanski A."/>
            <person name="Kreff E."/>
            <person name="Dieguez M.J."/>
            <person name="Sacco F."/>
        </authorList>
    </citation>
    <scope>NUCLEOTIDE SEQUENCE [LARGE SCALE GENOMIC DNA]</scope>
    <source>
        <strain evidence="2 3">RO10H11247</strain>
    </source>
</reference>
<organism evidence="2 3">
    <name type="scientific">Puccinia sorghi</name>
    <dbReference type="NCBI Taxonomy" id="27349"/>
    <lineage>
        <taxon>Eukaryota</taxon>
        <taxon>Fungi</taxon>
        <taxon>Dikarya</taxon>
        <taxon>Basidiomycota</taxon>
        <taxon>Pucciniomycotina</taxon>
        <taxon>Pucciniomycetes</taxon>
        <taxon>Pucciniales</taxon>
        <taxon>Pucciniaceae</taxon>
        <taxon>Puccinia</taxon>
    </lineage>
</organism>
<comment type="caution">
    <text evidence="2">The sequence shown here is derived from an EMBL/GenBank/DDBJ whole genome shotgun (WGS) entry which is preliminary data.</text>
</comment>
<proteinExistence type="predicted"/>
<sequence>MKRNKLDILAPTSDSTTTQSCPESLPERAYPLVSHDMVTNALFERLKKRVQDRSSDITQHKLLKASMSRKLGRPREEVCGFSSPNSVGLFLLSAFPFCTRSSPLTEFMAASAPKSLITSTSLSSALTSTEPFISPYMQRLLHPDFSRARRSIPGCRSTRPTLLSVPVTPSTLRRETLVDTSYALDEAPHTRSVPRKRTRSPCRSSPSPPAPHQPQLSPRTATRSIRPALLFRTPPVIHSSPVAGRTAKKLKSLQPSCSPRIKQPTNCSQLSEKRETESFSRESSEDPLMLPASSKKSQVQAKPKSQFLASKPQVEE</sequence>